<dbReference type="InterPro" id="IPR014825">
    <property type="entry name" value="DNA_alkylation"/>
</dbReference>
<dbReference type="InterPro" id="IPR016024">
    <property type="entry name" value="ARM-type_fold"/>
</dbReference>
<dbReference type="Pfam" id="PF08713">
    <property type="entry name" value="DNA_alkylation"/>
    <property type="match status" value="1"/>
</dbReference>
<comment type="caution">
    <text evidence="1">The sequence shown here is derived from an EMBL/GenBank/DDBJ whole genome shotgun (WGS) entry which is preliminary data.</text>
</comment>
<protein>
    <submittedName>
        <fullName evidence="1">DNA alkylation repair protein</fullName>
    </submittedName>
</protein>
<sequence length="241" mass="27626">MPAERSAEQFAGRLTELATPERQAQLHRALQPGRGRAEEDLVLGVRMGSVFTLAKEFIDLVPREIDRLLDSPVHEVRVGAVSIMGKQALHKKTGQERRRELYELYLRRTDAINTWDLVDVSAHQVIGAYLHDFGEPRTVLRELAASPRWWERRIAMFATLYLLRKGELDDTYELAELLVHDPHDLVQKVVGGMLREAGKHDRDRLLAFLDRHAATAPRPLLRDAIEHLDKELRAHYLGLAR</sequence>
<organism evidence="1 2">
    <name type="scientific">Streptomyces mesophilus</name>
    <dbReference type="NCBI Taxonomy" id="1775132"/>
    <lineage>
        <taxon>Bacteria</taxon>
        <taxon>Bacillati</taxon>
        <taxon>Actinomycetota</taxon>
        <taxon>Actinomycetes</taxon>
        <taxon>Kitasatosporales</taxon>
        <taxon>Streptomycetaceae</taxon>
        <taxon>Streptomyces</taxon>
    </lineage>
</organism>
<keyword evidence="2" id="KW-1185">Reference proteome</keyword>
<dbReference type="RefSeq" id="WP_165332592.1">
    <property type="nucleotide sequence ID" value="NZ_JAAKZW010000055.1"/>
</dbReference>
<accession>A0A6G4XK93</accession>
<gene>
    <name evidence="1" type="ORF">G6045_15865</name>
</gene>
<reference evidence="1 2" key="1">
    <citation type="submission" date="2020-02" db="EMBL/GenBank/DDBJ databases">
        <title>Whole-genome analyses of novel actinobacteria.</title>
        <authorList>
            <person name="Sahin N."/>
            <person name="Tokatli A."/>
        </authorList>
    </citation>
    <scope>NUCLEOTIDE SEQUENCE [LARGE SCALE GENOMIC DNA]</scope>
    <source>
        <strain evidence="1 2">YC504</strain>
    </source>
</reference>
<dbReference type="Gene3D" id="1.25.10.90">
    <property type="match status" value="1"/>
</dbReference>
<dbReference type="Proteomes" id="UP000481109">
    <property type="component" value="Unassembled WGS sequence"/>
</dbReference>
<evidence type="ECO:0000313" key="1">
    <source>
        <dbReference type="EMBL" id="NGO77124.1"/>
    </source>
</evidence>
<evidence type="ECO:0000313" key="2">
    <source>
        <dbReference type="Proteomes" id="UP000481109"/>
    </source>
</evidence>
<dbReference type="AlphaFoldDB" id="A0A6G4XK93"/>
<dbReference type="PANTHER" id="PTHR34070:SF1">
    <property type="entry name" value="DNA ALKYLATION REPAIR PROTEIN"/>
    <property type="match status" value="1"/>
</dbReference>
<dbReference type="CDD" id="cd06561">
    <property type="entry name" value="AlkD_like"/>
    <property type="match status" value="1"/>
</dbReference>
<name>A0A6G4XK93_9ACTN</name>
<dbReference type="EMBL" id="JAAKZW010000055">
    <property type="protein sequence ID" value="NGO77124.1"/>
    <property type="molecule type" value="Genomic_DNA"/>
</dbReference>
<dbReference type="PANTHER" id="PTHR34070">
    <property type="entry name" value="ARMADILLO-TYPE FOLD"/>
    <property type="match status" value="1"/>
</dbReference>
<dbReference type="SUPFAM" id="SSF48371">
    <property type="entry name" value="ARM repeat"/>
    <property type="match status" value="1"/>
</dbReference>
<proteinExistence type="predicted"/>